<comment type="caution">
    <text evidence="1">The sequence shown here is derived from an EMBL/GenBank/DDBJ whole genome shotgun (WGS) entry which is preliminary data.</text>
</comment>
<protein>
    <submittedName>
        <fullName evidence="1">Uncharacterized protein</fullName>
    </submittedName>
</protein>
<accession>A0A8J8KJT8</accession>
<sequence length="48" mass="4833">MTTESTGTNESVEPQVIVVGRAGGRSGLTGGLTEAGDLLLEAANQSEE</sequence>
<dbReference type="EMBL" id="JABURA010000003">
    <property type="protein sequence ID" value="NUB93764.1"/>
    <property type="molecule type" value="Genomic_DNA"/>
</dbReference>
<evidence type="ECO:0000313" key="2">
    <source>
        <dbReference type="Proteomes" id="UP000728647"/>
    </source>
</evidence>
<dbReference type="RefSeq" id="WP_174703412.1">
    <property type="nucleotide sequence ID" value="NZ_JABURA010000003.1"/>
</dbReference>
<evidence type="ECO:0000313" key="1">
    <source>
        <dbReference type="EMBL" id="NUB93764.1"/>
    </source>
</evidence>
<gene>
    <name evidence="1" type="ORF">HT576_22575</name>
</gene>
<dbReference type="Proteomes" id="UP000728647">
    <property type="component" value="Unassembled WGS sequence"/>
</dbReference>
<proteinExistence type="predicted"/>
<reference evidence="1" key="1">
    <citation type="submission" date="2020-06" db="EMBL/GenBank/DDBJ databases">
        <title>Haloterrigena sp. nov., an extremely halophilic archaeon isolated from a saline sediment.</title>
        <authorList>
            <person name="Liu B.-B."/>
        </authorList>
    </citation>
    <scope>NUCLEOTIDE SEQUENCE</scope>
    <source>
        <strain evidence="1">SYSU A121-1</strain>
    </source>
</reference>
<organism evidence="1 2">
    <name type="scientific">Haloterrigena gelatinilytica</name>
    <dbReference type="NCBI Taxonomy" id="2741724"/>
    <lineage>
        <taxon>Archaea</taxon>
        <taxon>Methanobacteriati</taxon>
        <taxon>Methanobacteriota</taxon>
        <taxon>Stenosarchaea group</taxon>
        <taxon>Halobacteria</taxon>
        <taxon>Halobacteriales</taxon>
        <taxon>Natrialbaceae</taxon>
        <taxon>Haloterrigena</taxon>
    </lineage>
</organism>
<name>A0A8J8KJT8_9EURY</name>
<dbReference type="AlphaFoldDB" id="A0A8J8KJT8"/>